<dbReference type="EMBL" id="MH046811">
    <property type="protein sequence ID" value="AZL89790.1"/>
    <property type="molecule type" value="Genomic_DNA"/>
</dbReference>
<accession>A0A3Q8U8J4</accession>
<reference evidence="1" key="1">
    <citation type="submission" date="2018-03" db="EMBL/GenBank/DDBJ databases">
        <title>Draft genome sequences of Megaviruse, new member of the family Mimiviridae isolated from water in Shanghai, China.</title>
        <authorList>
            <person name="Xia Y."/>
        </authorList>
    </citation>
    <scope>NUCLEOTIDE SEQUENCE</scope>
    <source>
        <strain evidence="1">SH</strain>
    </source>
</reference>
<organism evidence="1">
    <name type="scientific">Megavirus baoshan</name>
    <dbReference type="NCBI Taxonomy" id="2496520"/>
    <lineage>
        <taxon>Viruses</taxon>
        <taxon>Varidnaviria</taxon>
        <taxon>Bamfordvirae</taxon>
        <taxon>Nucleocytoviricota</taxon>
        <taxon>Megaviricetes</taxon>
        <taxon>Imitervirales</taxon>
        <taxon>Mimiviridae</taxon>
        <taxon>Megamimivirinae</taxon>
        <taxon>Megavirus</taxon>
        <taxon>Megavirus baoshanense</taxon>
    </lineage>
</organism>
<gene>
    <name evidence="1" type="ORF">Mb0949</name>
</gene>
<sequence>MPYFIFYFKNENISKENIYRADNLNQLSEYFLNNIDKFRKLFKMIMLTDSPIRKNFTNFYSQDYREQEDHDLFNKSNWNKSKVRLIKKLQKIKPEILFCDIESINSLVKIKFYCIDNIDVAKTKNIIDINKKEIEFKPNVSRSDYLNIRSDLELEDLISKSNPRTYMEFLQKGMKILKYYYPGTSSTTLIQKINQLWKLHQRIYYSEA</sequence>
<proteinExistence type="predicted"/>
<evidence type="ECO:0000313" key="1">
    <source>
        <dbReference type="EMBL" id="AZL89790.1"/>
    </source>
</evidence>
<protein>
    <submittedName>
        <fullName evidence="1">Uncharacterized protein</fullName>
    </submittedName>
</protein>
<name>A0A3Q8U8J4_9VIRU</name>